<dbReference type="OrthoDB" id="1434343at2"/>
<dbReference type="Proteomes" id="UP000292884">
    <property type="component" value="Unassembled WGS sequence"/>
</dbReference>
<dbReference type="AlphaFoldDB" id="A0A4R0MPS8"/>
<comment type="caution">
    <text evidence="1">The sequence shown here is derived from an EMBL/GenBank/DDBJ whole genome shotgun (WGS) entry which is preliminary data.</text>
</comment>
<evidence type="ECO:0000313" key="1">
    <source>
        <dbReference type="EMBL" id="TCC88653.1"/>
    </source>
</evidence>
<evidence type="ECO:0000313" key="2">
    <source>
        <dbReference type="Proteomes" id="UP000292884"/>
    </source>
</evidence>
<protein>
    <submittedName>
        <fullName evidence="1">Uncharacterized protein</fullName>
    </submittedName>
</protein>
<reference evidence="1 2" key="1">
    <citation type="submission" date="2019-02" db="EMBL/GenBank/DDBJ databases">
        <title>Pedobacter sp. RP-1-13 sp. nov., isolated from Arctic soil.</title>
        <authorList>
            <person name="Dahal R.H."/>
        </authorList>
    </citation>
    <scope>NUCLEOTIDE SEQUENCE [LARGE SCALE GENOMIC DNA]</scope>
    <source>
        <strain evidence="1 2">RP-1-13</strain>
    </source>
</reference>
<sequence length="62" mass="7042">MRVSTALQPSDILFTDKARKSDLKELGFDAKYGTKVLLGNSEDIEYFEKFLRNLIETNGSLN</sequence>
<dbReference type="RefSeq" id="WP_131554707.1">
    <property type="nucleotide sequence ID" value="NZ_SJSK01000005.1"/>
</dbReference>
<dbReference type="EMBL" id="SJSK01000005">
    <property type="protein sequence ID" value="TCC88653.1"/>
    <property type="molecule type" value="Genomic_DNA"/>
</dbReference>
<gene>
    <name evidence="1" type="ORF">EZ428_18625</name>
</gene>
<keyword evidence="2" id="KW-1185">Reference proteome</keyword>
<accession>A0A4R0MPS8</accession>
<name>A0A4R0MPS8_9SPHI</name>
<organism evidence="1 2">
    <name type="scientific">Pedobacter frigiditerrae</name>
    <dbReference type="NCBI Taxonomy" id="2530452"/>
    <lineage>
        <taxon>Bacteria</taxon>
        <taxon>Pseudomonadati</taxon>
        <taxon>Bacteroidota</taxon>
        <taxon>Sphingobacteriia</taxon>
        <taxon>Sphingobacteriales</taxon>
        <taxon>Sphingobacteriaceae</taxon>
        <taxon>Pedobacter</taxon>
    </lineage>
</organism>
<proteinExistence type="predicted"/>